<proteinExistence type="predicted"/>
<evidence type="ECO:0000313" key="2">
    <source>
        <dbReference type="EMBL" id="KAG0141843.1"/>
    </source>
</evidence>
<evidence type="ECO:0000256" key="1">
    <source>
        <dbReference type="SAM" id="SignalP"/>
    </source>
</evidence>
<feature type="chain" id="PRO_5040349731" evidence="1">
    <location>
        <begin position="18"/>
        <end position="311"/>
    </location>
</feature>
<gene>
    <name evidence="2" type="ORF">CROQUDRAFT_135928</name>
</gene>
<dbReference type="AlphaFoldDB" id="A0A9P6ND58"/>
<accession>A0A9P6ND58</accession>
<comment type="caution">
    <text evidence="2">The sequence shown here is derived from an EMBL/GenBank/DDBJ whole genome shotgun (WGS) entry which is preliminary data.</text>
</comment>
<sequence length="311" mass="35729">MFLKVLLFSLLLSGFETKPMEHELIESINKCDLSGSETEPKAIKTRTQPMGQSSKISIEKGYYPQDNLLESFDPMRLQMDMTLDHQTQVEAARVLSGLESPSRDRVEDGIRAPISRSNVNPQVVGLADKEKDQDMTTFIGVENNSHVKKGVHENVIGGKSSVIKKPNSKSSKRRMNHKFESSNHDGFIKEIEKVDQTEIVQLPHNDLNLLNSVKKDFQTVKKTQKIEKEEEDSEKISKLTDLEIKRQLFQEMGEQAKRQQRWKQLCKSGIIFVGILTGPLSKFFDVDFNQFKKTQMSKYYDTNWFQLTHSE</sequence>
<protein>
    <submittedName>
        <fullName evidence="2">Uncharacterized protein</fullName>
    </submittedName>
</protein>
<keyword evidence="1" id="KW-0732">Signal</keyword>
<keyword evidence="3" id="KW-1185">Reference proteome</keyword>
<evidence type="ECO:0000313" key="3">
    <source>
        <dbReference type="Proteomes" id="UP000886653"/>
    </source>
</evidence>
<feature type="signal peptide" evidence="1">
    <location>
        <begin position="1"/>
        <end position="17"/>
    </location>
</feature>
<organism evidence="2 3">
    <name type="scientific">Cronartium quercuum f. sp. fusiforme G11</name>
    <dbReference type="NCBI Taxonomy" id="708437"/>
    <lineage>
        <taxon>Eukaryota</taxon>
        <taxon>Fungi</taxon>
        <taxon>Dikarya</taxon>
        <taxon>Basidiomycota</taxon>
        <taxon>Pucciniomycotina</taxon>
        <taxon>Pucciniomycetes</taxon>
        <taxon>Pucciniales</taxon>
        <taxon>Coleosporiaceae</taxon>
        <taxon>Cronartium</taxon>
    </lineage>
</organism>
<dbReference type="Proteomes" id="UP000886653">
    <property type="component" value="Unassembled WGS sequence"/>
</dbReference>
<reference evidence="2" key="1">
    <citation type="submission" date="2013-11" db="EMBL/GenBank/DDBJ databases">
        <title>Genome sequence of the fusiform rust pathogen reveals effectors for host alternation and coevolution with pine.</title>
        <authorList>
            <consortium name="DOE Joint Genome Institute"/>
            <person name="Smith K."/>
            <person name="Pendleton A."/>
            <person name="Kubisiak T."/>
            <person name="Anderson C."/>
            <person name="Salamov A."/>
            <person name="Aerts A."/>
            <person name="Riley R."/>
            <person name="Clum A."/>
            <person name="Lindquist E."/>
            <person name="Ence D."/>
            <person name="Campbell M."/>
            <person name="Kronenberg Z."/>
            <person name="Feau N."/>
            <person name="Dhillon B."/>
            <person name="Hamelin R."/>
            <person name="Burleigh J."/>
            <person name="Smith J."/>
            <person name="Yandell M."/>
            <person name="Nelson C."/>
            <person name="Grigoriev I."/>
            <person name="Davis J."/>
        </authorList>
    </citation>
    <scope>NUCLEOTIDE SEQUENCE</scope>
    <source>
        <strain evidence="2">G11</strain>
    </source>
</reference>
<dbReference type="EMBL" id="MU167369">
    <property type="protein sequence ID" value="KAG0141843.1"/>
    <property type="molecule type" value="Genomic_DNA"/>
</dbReference>
<name>A0A9P6ND58_9BASI</name>